<dbReference type="RefSeq" id="WP_092066330.1">
    <property type="nucleotide sequence ID" value="NZ_FOJU01000005.1"/>
</dbReference>
<dbReference type="STRING" id="871651.SAMN05421688_2998"/>
<dbReference type="AlphaFoldDB" id="A0A1I0YFQ2"/>
<evidence type="ECO:0000313" key="1">
    <source>
        <dbReference type="EMBL" id="SFB11657.1"/>
    </source>
</evidence>
<sequence>MKLHLVTFGNRSTRAGRDFFANASALRDAALAGGVDHAHALSSDVYAGTSFEARNAELLREPRGAGYWVWKPWVIRRALDQIGPEDVLLYSDAGKRKITVPFPRPDRLAQLARLVPEGMIAGMQLYNAPNGDWTKGDAFSLMEGDEPEFHTAHQIQVGWSAWTQSPAAYALLDQWQRFNEDRRIVSDDENVLDLPNDPGFVEHRHDQSIYTLLVFKMNLPFLDFSRRPARRFVRQVRARDGVSLRKIWGGEAVLKALENHFAQQGESEPLKAVARSVVRRIRQ</sequence>
<evidence type="ECO:0008006" key="3">
    <source>
        <dbReference type="Google" id="ProtNLM"/>
    </source>
</evidence>
<protein>
    <recommendedName>
        <fullName evidence="3">Capsular polysaccharide synthesis protein</fullName>
    </recommendedName>
</protein>
<dbReference type="OrthoDB" id="9804725at2"/>
<dbReference type="EMBL" id="FOJU01000005">
    <property type="protein sequence ID" value="SFB11657.1"/>
    <property type="molecule type" value="Genomic_DNA"/>
</dbReference>
<dbReference type="Proteomes" id="UP000198796">
    <property type="component" value="Unassembled WGS sequence"/>
</dbReference>
<accession>A0A1I0YFQ2</accession>
<gene>
    <name evidence="1" type="ORF">SAMN05421688_2998</name>
</gene>
<reference evidence="1 2" key="1">
    <citation type="submission" date="2016-10" db="EMBL/GenBank/DDBJ databases">
        <authorList>
            <person name="de Groot N.N."/>
        </authorList>
    </citation>
    <scope>NUCLEOTIDE SEQUENCE [LARGE SCALE GENOMIC DNA]</scope>
    <source>
        <strain evidence="1 2">DSM 29316</strain>
    </source>
</reference>
<keyword evidence="2" id="KW-1185">Reference proteome</keyword>
<organism evidence="1 2">
    <name type="scientific">Poseidonocella pacifica</name>
    <dbReference type="NCBI Taxonomy" id="871651"/>
    <lineage>
        <taxon>Bacteria</taxon>
        <taxon>Pseudomonadati</taxon>
        <taxon>Pseudomonadota</taxon>
        <taxon>Alphaproteobacteria</taxon>
        <taxon>Rhodobacterales</taxon>
        <taxon>Roseobacteraceae</taxon>
        <taxon>Poseidonocella</taxon>
    </lineage>
</organism>
<evidence type="ECO:0000313" key="2">
    <source>
        <dbReference type="Proteomes" id="UP000198796"/>
    </source>
</evidence>
<name>A0A1I0YFQ2_9RHOB</name>
<proteinExistence type="predicted"/>